<dbReference type="RefSeq" id="WP_074692568.1">
    <property type="nucleotide sequence ID" value="NZ_FNOJ01000005.1"/>
</dbReference>
<keyword evidence="2" id="KW-1185">Reference proteome</keyword>
<dbReference type="Proteomes" id="UP000182589">
    <property type="component" value="Unassembled WGS sequence"/>
</dbReference>
<gene>
    <name evidence="1" type="ORF">SAMN04489725_105126</name>
</gene>
<sequence length="502" mass="53520">MSEGGREPLIRLPVDQEVYVEAVTAGDTVEDATVATEVVAFDRDHDMYQLEGAVVFAGYVRKEAASGAGDAAGIVHVHQRLPFVLRVPISAQTPGLVNVKSRLSGFALTVAGDHWLRARGHLEIHGLSGEQGYHFRCGGQEIGELGPRDREGEELEVASEAVEAVRDAALDDTKSIVADAVEKVAKDVEMEGAGDSPDSFAAASTDAEIAEVTFAEPAHAVNVDPAVWGESRSADEENVPPGDVEPQALVEAGDFRQAPADDETNEERFIREQAVEDVSAARAGHGWADASSETEFASRGEETARKQLSELDRFFVQPVQAVSEPSVVEPTAPVQTGDSRAEPVASFEFEHQVDLEQAAVQDAAPSLSLPVEVARSELAEEATVAPMVTISAAVPSDIDVDTAGDVAETAGGATLERSEKTLVSIGDHSLWSFVDFNGPETRYTLRYVIVMEDETLEAVADRCGCLPSELQRANPWLDGPVVPGMALAVPSQPFTLPKIVSF</sequence>
<organism evidence="1 2">
    <name type="scientific">Alicyclobacillus hesperidum</name>
    <dbReference type="NCBI Taxonomy" id="89784"/>
    <lineage>
        <taxon>Bacteria</taxon>
        <taxon>Bacillati</taxon>
        <taxon>Bacillota</taxon>
        <taxon>Bacilli</taxon>
        <taxon>Bacillales</taxon>
        <taxon>Alicyclobacillaceae</taxon>
        <taxon>Alicyclobacillus</taxon>
    </lineage>
</organism>
<reference evidence="2" key="1">
    <citation type="submission" date="2016-10" db="EMBL/GenBank/DDBJ databases">
        <authorList>
            <person name="Varghese N."/>
        </authorList>
    </citation>
    <scope>NUCLEOTIDE SEQUENCE [LARGE SCALE GENOMIC DNA]</scope>
    <source>
        <strain evidence="2">DSM 12489</strain>
    </source>
</reference>
<evidence type="ECO:0000313" key="2">
    <source>
        <dbReference type="Proteomes" id="UP000182589"/>
    </source>
</evidence>
<accession>A0A1H2T8X3</accession>
<evidence type="ECO:0008006" key="3">
    <source>
        <dbReference type="Google" id="ProtNLM"/>
    </source>
</evidence>
<dbReference type="InterPro" id="IPR018392">
    <property type="entry name" value="LysM"/>
</dbReference>
<protein>
    <recommendedName>
        <fullName evidence="3">LysM domain-containing protein</fullName>
    </recommendedName>
</protein>
<proteinExistence type="predicted"/>
<dbReference type="CDD" id="cd00118">
    <property type="entry name" value="LysM"/>
    <property type="match status" value="1"/>
</dbReference>
<dbReference type="AlphaFoldDB" id="A0A1H2T8X3"/>
<name>A0A1H2T8X3_9BACL</name>
<dbReference type="STRING" id="89784.SAMN04489725_105126"/>
<evidence type="ECO:0000313" key="1">
    <source>
        <dbReference type="EMBL" id="SDW40406.1"/>
    </source>
</evidence>
<dbReference type="EMBL" id="FNOJ01000005">
    <property type="protein sequence ID" value="SDW40406.1"/>
    <property type="molecule type" value="Genomic_DNA"/>
</dbReference>